<dbReference type="Proteomes" id="UP001218218">
    <property type="component" value="Unassembled WGS sequence"/>
</dbReference>
<proteinExistence type="predicted"/>
<name>A0AAD6YWG9_9AGAR</name>
<accession>A0AAD6YWG9</accession>
<gene>
    <name evidence="1" type="ORF">DFH08DRAFT_1090556</name>
</gene>
<evidence type="ECO:0000313" key="1">
    <source>
        <dbReference type="EMBL" id="KAJ7300587.1"/>
    </source>
</evidence>
<dbReference type="AlphaFoldDB" id="A0AAD6YWG9"/>
<dbReference type="EMBL" id="JARIHO010000160">
    <property type="protein sequence ID" value="KAJ7300587.1"/>
    <property type="molecule type" value="Genomic_DNA"/>
</dbReference>
<keyword evidence="2" id="KW-1185">Reference proteome</keyword>
<protein>
    <submittedName>
        <fullName evidence="1">Uncharacterized protein</fullName>
    </submittedName>
</protein>
<organism evidence="1 2">
    <name type="scientific">Mycena albidolilacea</name>
    <dbReference type="NCBI Taxonomy" id="1033008"/>
    <lineage>
        <taxon>Eukaryota</taxon>
        <taxon>Fungi</taxon>
        <taxon>Dikarya</taxon>
        <taxon>Basidiomycota</taxon>
        <taxon>Agaricomycotina</taxon>
        <taxon>Agaricomycetes</taxon>
        <taxon>Agaricomycetidae</taxon>
        <taxon>Agaricales</taxon>
        <taxon>Marasmiineae</taxon>
        <taxon>Mycenaceae</taxon>
        <taxon>Mycena</taxon>
    </lineage>
</organism>
<sequence length="152" mass="17133">MARRYSPFASPHYAAFSAHVRRTFPPWVISPTAVTTFVQSRATHLPYAIHRQRACKTQHIRCVALTLSRSFFPLPSPTHVHAHAYLHRSDPDFVPSCGPHHIERDFLIVRVALTVTANEAHCPSFAARSSRLLSRERGCDVINLFPSPLLSI</sequence>
<comment type="caution">
    <text evidence="1">The sequence shown here is derived from an EMBL/GenBank/DDBJ whole genome shotgun (WGS) entry which is preliminary data.</text>
</comment>
<reference evidence="1" key="1">
    <citation type="submission" date="2023-03" db="EMBL/GenBank/DDBJ databases">
        <title>Massive genome expansion in bonnet fungi (Mycena s.s.) driven by repeated elements and novel gene families across ecological guilds.</title>
        <authorList>
            <consortium name="Lawrence Berkeley National Laboratory"/>
            <person name="Harder C.B."/>
            <person name="Miyauchi S."/>
            <person name="Viragh M."/>
            <person name="Kuo A."/>
            <person name="Thoen E."/>
            <person name="Andreopoulos B."/>
            <person name="Lu D."/>
            <person name="Skrede I."/>
            <person name="Drula E."/>
            <person name="Henrissat B."/>
            <person name="Morin E."/>
            <person name="Kohler A."/>
            <person name="Barry K."/>
            <person name="LaButti K."/>
            <person name="Morin E."/>
            <person name="Salamov A."/>
            <person name="Lipzen A."/>
            <person name="Mereny Z."/>
            <person name="Hegedus B."/>
            <person name="Baldrian P."/>
            <person name="Stursova M."/>
            <person name="Weitz H."/>
            <person name="Taylor A."/>
            <person name="Grigoriev I.V."/>
            <person name="Nagy L.G."/>
            <person name="Martin F."/>
            <person name="Kauserud H."/>
        </authorList>
    </citation>
    <scope>NUCLEOTIDE SEQUENCE</scope>
    <source>
        <strain evidence="1">CBHHK002</strain>
    </source>
</reference>
<evidence type="ECO:0000313" key="2">
    <source>
        <dbReference type="Proteomes" id="UP001218218"/>
    </source>
</evidence>